<dbReference type="Proteomes" id="UP000052015">
    <property type="component" value="Unassembled WGS sequence"/>
</dbReference>
<comment type="caution">
    <text evidence="1">The sequence shown here is derived from an EMBL/GenBank/DDBJ whole genome shotgun (WGS) entry which is preliminary data.</text>
</comment>
<evidence type="ECO:0000313" key="2">
    <source>
        <dbReference type="Proteomes" id="UP000052015"/>
    </source>
</evidence>
<evidence type="ECO:0000313" key="1">
    <source>
        <dbReference type="EMBL" id="KRQ86117.1"/>
    </source>
</evidence>
<sequence length="56" mass="6765">MIWFKYWSLRFDIVMILKIMGKAGKNVAVIRIDEKDRELIKAAQNIILLYVQRQQR</sequence>
<gene>
    <name evidence="1" type="ORF">ABG79_02056</name>
</gene>
<organism evidence="1 2">
    <name type="scientific">Caloramator mitchellensis</name>
    <dbReference type="NCBI Taxonomy" id="908809"/>
    <lineage>
        <taxon>Bacteria</taxon>
        <taxon>Bacillati</taxon>
        <taxon>Bacillota</taxon>
        <taxon>Clostridia</taxon>
        <taxon>Eubacteriales</taxon>
        <taxon>Clostridiaceae</taxon>
        <taxon>Caloramator</taxon>
    </lineage>
</organism>
<dbReference type="EMBL" id="LKHP01000015">
    <property type="protein sequence ID" value="KRQ86117.1"/>
    <property type="molecule type" value="Genomic_DNA"/>
</dbReference>
<proteinExistence type="predicted"/>
<protein>
    <submittedName>
        <fullName evidence="1">Uncharacterized protein</fullName>
    </submittedName>
</protein>
<name>A0A0R3JZS8_CALMK</name>
<reference evidence="1 2" key="1">
    <citation type="submission" date="2015-09" db="EMBL/GenBank/DDBJ databases">
        <title>Draft genome sequence of a Caloramator mitchellensis, a moderate thermophile from the Great Artesian Basin of Australia.</title>
        <authorList>
            <person name="Patel B.K."/>
        </authorList>
    </citation>
    <scope>NUCLEOTIDE SEQUENCE [LARGE SCALE GENOMIC DNA]</scope>
    <source>
        <strain evidence="1 2">VF08</strain>
    </source>
</reference>
<dbReference type="AlphaFoldDB" id="A0A0R3JZS8"/>
<accession>A0A0R3JZS8</accession>
<keyword evidence="2" id="KW-1185">Reference proteome</keyword>
<dbReference type="STRING" id="908809.ABG79_02056"/>